<name>A0A846U1F0_9MOLU</name>
<dbReference type="PANTHER" id="PTHR30041">
    <property type="entry name" value="ARSENATE REDUCTASE"/>
    <property type="match status" value="1"/>
</dbReference>
<dbReference type="SUPFAM" id="SSF52833">
    <property type="entry name" value="Thioredoxin-like"/>
    <property type="match status" value="1"/>
</dbReference>
<organism evidence="2 3">
    <name type="scientific">Spiroplasma platyhelix PALS-1</name>
    <dbReference type="NCBI Taxonomy" id="1276218"/>
    <lineage>
        <taxon>Bacteria</taxon>
        <taxon>Bacillati</taxon>
        <taxon>Mycoplasmatota</taxon>
        <taxon>Mollicutes</taxon>
        <taxon>Entomoplasmatales</taxon>
        <taxon>Spiroplasmataceae</taxon>
        <taxon>Spiroplasma</taxon>
    </lineage>
</organism>
<dbReference type="RefSeq" id="WP_168104811.1">
    <property type="nucleotide sequence ID" value="NZ_CP051215.1"/>
</dbReference>
<dbReference type="CDD" id="cd03032">
    <property type="entry name" value="ArsC_Spx"/>
    <property type="match status" value="1"/>
</dbReference>
<evidence type="ECO:0000313" key="2">
    <source>
        <dbReference type="EMBL" id="NKE38339.1"/>
    </source>
</evidence>
<comment type="caution">
    <text evidence="2">The sequence shown here is derived from an EMBL/GenBank/DDBJ whole genome shotgun (WGS) entry which is preliminary data.</text>
</comment>
<dbReference type="NCBIfam" id="TIGR01617">
    <property type="entry name" value="arsC_related"/>
    <property type="match status" value="1"/>
</dbReference>
<proteinExistence type="inferred from homology"/>
<dbReference type="Pfam" id="PF03960">
    <property type="entry name" value="ArsC"/>
    <property type="match status" value="1"/>
</dbReference>
<dbReference type="PROSITE" id="PS51353">
    <property type="entry name" value="ARSC"/>
    <property type="match status" value="1"/>
</dbReference>
<evidence type="ECO:0000256" key="1">
    <source>
        <dbReference type="PROSITE-ProRule" id="PRU01282"/>
    </source>
</evidence>
<accession>A0A846U1F0</accession>
<evidence type="ECO:0000313" key="3">
    <source>
        <dbReference type="Proteomes" id="UP000584587"/>
    </source>
</evidence>
<dbReference type="NCBIfam" id="NF002459">
    <property type="entry name" value="PRK01655.1"/>
    <property type="match status" value="1"/>
</dbReference>
<comment type="similarity">
    <text evidence="1">Belongs to the ArsC family.</text>
</comment>
<dbReference type="EMBL" id="JAAVVK010000001">
    <property type="protein sequence ID" value="NKE38339.1"/>
    <property type="molecule type" value="Genomic_DNA"/>
</dbReference>
<gene>
    <name evidence="2" type="ORF">HER12_01025</name>
</gene>
<dbReference type="Gene3D" id="3.40.30.10">
    <property type="entry name" value="Glutaredoxin"/>
    <property type="match status" value="1"/>
</dbReference>
<dbReference type="AlphaFoldDB" id="A0A846U1F0"/>
<keyword evidence="3" id="KW-1185">Reference proteome</keyword>
<sequence length="131" mass="15587">MIKVYVSPSCLSSKKVIQFFDKHKIPYIKRNIIQNPLTESEIKVLLQFVPNGVHDIVSSRAKFIKMHAVNIENLRMKEVYELIKTSPTVLKRPIILQEDKKRIQIGYNEDEIELFLRDNLEKEFDDYYKIF</sequence>
<reference evidence="2 3" key="1">
    <citation type="submission" date="2020-04" db="EMBL/GenBank/DDBJ databases">
        <title>Complete genome sequence of Spiroplasma platyhelix ATCC 51748, an insect isolate.</title>
        <authorList>
            <person name="Green E.A."/>
            <person name="Klassen J.L."/>
        </authorList>
    </citation>
    <scope>NUCLEOTIDE SEQUENCE [LARGE SCALE GENOMIC DNA]</scope>
    <source>
        <strain evidence="2 3">PALS-1</strain>
    </source>
</reference>
<dbReference type="Proteomes" id="UP000584587">
    <property type="component" value="Unassembled WGS sequence"/>
</dbReference>
<dbReference type="InterPro" id="IPR006660">
    <property type="entry name" value="Arsenate_reductase-like"/>
</dbReference>
<dbReference type="InterPro" id="IPR006504">
    <property type="entry name" value="Tscrpt_reg_Spx/MgsR"/>
</dbReference>
<protein>
    <submittedName>
        <fullName evidence="2">Transcriptional regulator Spx</fullName>
    </submittedName>
</protein>
<dbReference type="InterPro" id="IPR036249">
    <property type="entry name" value="Thioredoxin-like_sf"/>
</dbReference>
<dbReference type="PANTHER" id="PTHR30041:SF7">
    <property type="entry name" value="GLOBAL TRANSCRIPTIONAL REGULATOR SPX"/>
    <property type="match status" value="1"/>
</dbReference>